<dbReference type="GeneID" id="100898613"/>
<dbReference type="GO" id="GO:0070062">
    <property type="term" value="C:extracellular exosome"/>
    <property type="evidence" value="ECO:0007669"/>
    <property type="project" value="TreeGrafter"/>
</dbReference>
<feature type="compositionally biased region" description="Low complexity" evidence="17">
    <location>
        <begin position="504"/>
        <end position="590"/>
    </location>
</feature>
<evidence type="ECO:0000313" key="20">
    <source>
        <dbReference type="Proteomes" id="UP000694867"/>
    </source>
</evidence>
<comment type="similarity">
    <text evidence="5">Belongs to the nucleobindin family.</text>
</comment>
<evidence type="ECO:0000256" key="3">
    <source>
        <dbReference type="ARBA" id="ARBA00004555"/>
    </source>
</evidence>
<feature type="compositionally biased region" description="Basic and acidic residues" evidence="17">
    <location>
        <begin position="203"/>
        <end position="219"/>
    </location>
</feature>
<evidence type="ECO:0000313" key="21">
    <source>
        <dbReference type="RefSeq" id="XP_028967939.1"/>
    </source>
</evidence>
<sequence length="606" mass="69246">MKHLGALQVAVFCLVVTFQNIVCPPVDPNNQDPGPPHEVNNETDPAFNLEYGRYLAEVVKVLESDRDFAKKLENASRDEITSGHVAKHLDLVDHKIRTKLDELKRIEIDRLRKLTQKKNELEHGVYRDGRFWKSVKGEGIDRTHVINDHVDKDNHHTFEIDDLKKLIQAATRDLEKLHEAQKEEFKNYEMEKEFEFQQGIKNMTEDQKKDELKKHEEEKHRKHPSAHHPGSKAQLEQVWEEEDHMEKQDFDPKTFFAMHDLNGDGVLDEQEIEAILQLEAKKMYMSDPQHPGDPREMEEELNRMREHVFKEVDKDKDGLISKKEFLEMTEVDSFDRDEGWKGLDDEQVYTQEELQRFMQMREHEMQMQMAQGYYPGAPPNLQYHPGYAPQGPHPGYQGGHQGAYPPQGYPQQGGHPQQGYPQQGGHPQQGYPQQGGHPQQGYPQGAHPQQGYPQGAHPQQGYPQGAHPQQGYPQGANPPQGYPQQGYQAQGYQAYPNAPPPPVNNQQPPQINPQIPANAQLAHHQQQQVHQQLPAPKVVAGQPAAPPQQQQYKQPPTQQQQPRYQQAQQPSQGQQVQQPAQAQAKAPVTQGNNAPVVQQPSQQARQ</sequence>
<keyword evidence="10 18" id="KW-0732">Signal</keyword>
<evidence type="ECO:0000256" key="4">
    <source>
        <dbReference type="ARBA" id="ARBA00004613"/>
    </source>
</evidence>
<dbReference type="GO" id="GO:0005793">
    <property type="term" value="C:endoplasmic reticulum-Golgi intermediate compartment"/>
    <property type="evidence" value="ECO:0007669"/>
    <property type="project" value="TreeGrafter"/>
</dbReference>
<keyword evidence="12" id="KW-0106">Calcium</keyword>
<dbReference type="InterPro" id="IPR011992">
    <property type="entry name" value="EF-hand-dom_pair"/>
</dbReference>
<dbReference type="AlphaFoldDB" id="A0AAJ7SFZ4"/>
<dbReference type="CTD" id="4924"/>
<dbReference type="InterPro" id="IPR040250">
    <property type="entry name" value="Nucleobindin"/>
</dbReference>
<evidence type="ECO:0000256" key="6">
    <source>
        <dbReference type="ARBA" id="ARBA00022490"/>
    </source>
</evidence>
<evidence type="ECO:0000256" key="15">
    <source>
        <dbReference type="ARBA" id="ARBA00023136"/>
    </source>
</evidence>
<evidence type="ECO:0000256" key="1">
    <source>
        <dbReference type="ARBA" id="ARBA00004170"/>
    </source>
</evidence>
<keyword evidence="14" id="KW-0238">DNA-binding</keyword>
<dbReference type="CDD" id="cd00051">
    <property type="entry name" value="EFh"/>
    <property type="match status" value="1"/>
</dbReference>
<feature type="signal peptide" evidence="18">
    <location>
        <begin position="1"/>
        <end position="28"/>
    </location>
</feature>
<keyword evidence="7" id="KW-0964">Secreted</keyword>
<keyword evidence="13" id="KW-0333">Golgi apparatus</keyword>
<feature type="coiled-coil region" evidence="16">
    <location>
        <begin position="160"/>
        <end position="191"/>
    </location>
</feature>
<dbReference type="SUPFAM" id="SSF47473">
    <property type="entry name" value="EF-hand"/>
    <property type="match status" value="1"/>
</dbReference>
<dbReference type="InterPro" id="IPR002048">
    <property type="entry name" value="EF_hand_dom"/>
</dbReference>
<dbReference type="GO" id="GO:0003677">
    <property type="term" value="F:DNA binding"/>
    <property type="evidence" value="ECO:0007669"/>
    <property type="project" value="UniProtKB-KW"/>
</dbReference>
<evidence type="ECO:0000256" key="10">
    <source>
        <dbReference type="ARBA" id="ARBA00022729"/>
    </source>
</evidence>
<organism evidence="20 21">
    <name type="scientific">Galendromus occidentalis</name>
    <name type="common">western predatory mite</name>
    <dbReference type="NCBI Taxonomy" id="34638"/>
    <lineage>
        <taxon>Eukaryota</taxon>
        <taxon>Metazoa</taxon>
        <taxon>Ecdysozoa</taxon>
        <taxon>Arthropoda</taxon>
        <taxon>Chelicerata</taxon>
        <taxon>Arachnida</taxon>
        <taxon>Acari</taxon>
        <taxon>Parasitiformes</taxon>
        <taxon>Mesostigmata</taxon>
        <taxon>Gamasina</taxon>
        <taxon>Phytoseioidea</taxon>
        <taxon>Phytoseiidae</taxon>
        <taxon>Typhlodrominae</taxon>
        <taxon>Galendromus</taxon>
    </lineage>
</organism>
<keyword evidence="8" id="KW-0597">Phosphoprotein</keyword>
<proteinExistence type="inferred from homology"/>
<keyword evidence="20" id="KW-1185">Reference proteome</keyword>
<dbReference type="Pfam" id="PF25434">
    <property type="entry name" value="NUCB1_N"/>
    <property type="match status" value="1"/>
</dbReference>
<feature type="compositionally biased region" description="Low complexity" evidence="17">
    <location>
        <begin position="383"/>
        <end position="395"/>
    </location>
</feature>
<dbReference type="InterPro" id="IPR057576">
    <property type="entry name" value="NUCB1_N"/>
</dbReference>
<feature type="chain" id="PRO_5042501795" evidence="18">
    <location>
        <begin position="29"/>
        <end position="606"/>
    </location>
</feature>
<protein>
    <submittedName>
        <fullName evidence="21">Nucleobindin-2</fullName>
    </submittedName>
</protein>
<feature type="domain" description="EF-hand" evidence="19">
    <location>
        <begin position="300"/>
        <end position="335"/>
    </location>
</feature>
<evidence type="ECO:0000256" key="14">
    <source>
        <dbReference type="ARBA" id="ARBA00023125"/>
    </source>
</evidence>
<dbReference type="PANTHER" id="PTHR19237:SF20">
    <property type="entry name" value="NUCLEOBINDIN 1"/>
    <property type="match status" value="1"/>
</dbReference>
<feature type="compositionally biased region" description="Polar residues" evidence="17">
    <location>
        <begin position="591"/>
        <end position="606"/>
    </location>
</feature>
<keyword evidence="11" id="KW-0677">Repeat</keyword>
<dbReference type="PANTHER" id="PTHR19237">
    <property type="entry name" value="NUCLEOBINDIN"/>
    <property type="match status" value="1"/>
</dbReference>
<gene>
    <name evidence="21" type="primary">LOC100898613</name>
</gene>
<name>A0AAJ7SFZ4_9ACAR</name>
<evidence type="ECO:0000256" key="8">
    <source>
        <dbReference type="ARBA" id="ARBA00022553"/>
    </source>
</evidence>
<dbReference type="GO" id="GO:0005509">
    <property type="term" value="F:calcium ion binding"/>
    <property type="evidence" value="ECO:0007669"/>
    <property type="project" value="InterPro"/>
</dbReference>
<dbReference type="PROSITE" id="PS00018">
    <property type="entry name" value="EF_HAND_1"/>
    <property type="match status" value="2"/>
</dbReference>
<dbReference type="GO" id="GO:0005794">
    <property type="term" value="C:Golgi apparatus"/>
    <property type="evidence" value="ECO:0007669"/>
    <property type="project" value="UniProtKB-SubCell"/>
</dbReference>
<comment type="subcellular location">
    <subcellularLocation>
        <location evidence="2">Cytoplasm</location>
    </subcellularLocation>
    <subcellularLocation>
        <location evidence="3">Golgi apparatus</location>
    </subcellularLocation>
    <subcellularLocation>
        <location evidence="1">Membrane</location>
        <topology evidence="1">Peripheral membrane protein</topology>
    </subcellularLocation>
    <subcellularLocation>
        <location evidence="4">Secreted</location>
    </subcellularLocation>
</comment>
<feature type="region of interest" description="Disordered" evidence="17">
    <location>
        <begin position="372"/>
        <end position="606"/>
    </location>
</feature>
<feature type="domain" description="EF-hand" evidence="19">
    <location>
        <begin position="247"/>
        <end position="282"/>
    </location>
</feature>
<evidence type="ECO:0000256" key="5">
    <source>
        <dbReference type="ARBA" id="ARBA00008063"/>
    </source>
</evidence>
<feature type="region of interest" description="Disordered" evidence="17">
    <location>
        <begin position="200"/>
        <end position="234"/>
    </location>
</feature>
<feature type="compositionally biased region" description="Low complexity" evidence="17">
    <location>
        <begin position="402"/>
        <end position="456"/>
    </location>
</feature>
<reference evidence="21" key="1">
    <citation type="submission" date="2025-08" db="UniProtKB">
        <authorList>
            <consortium name="RefSeq"/>
        </authorList>
    </citation>
    <scope>IDENTIFICATION</scope>
</reference>
<evidence type="ECO:0000256" key="13">
    <source>
        <dbReference type="ARBA" id="ARBA00023034"/>
    </source>
</evidence>
<feature type="compositionally biased region" description="Basic residues" evidence="17">
    <location>
        <begin position="220"/>
        <end position="230"/>
    </location>
</feature>
<feature type="compositionally biased region" description="Low complexity" evidence="17">
    <location>
        <begin position="468"/>
        <end position="496"/>
    </location>
</feature>
<dbReference type="Gene3D" id="1.10.238.10">
    <property type="entry name" value="EF-hand"/>
    <property type="match status" value="1"/>
</dbReference>
<evidence type="ECO:0000256" key="12">
    <source>
        <dbReference type="ARBA" id="ARBA00022837"/>
    </source>
</evidence>
<dbReference type="KEGG" id="goe:100898613"/>
<dbReference type="Proteomes" id="UP000694867">
    <property type="component" value="Unplaced"/>
</dbReference>
<evidence type="ECO:0000256" key="11">
    <source>
        <dbReference type="ARBA" id="ARBA00022737"/>
    </source>
</evidence>
<evidence type="ECO:0000256" key="17">
    <source>
        <dbReference type="SAM" id="MobiDB-lite"/>
    </source>
</evidence>
<dbReference type="PROSITE" id="PS50222">
    <property type="entry name" value="EF_HAND_2"/>
    <property type="match status" value="2"/>
</dbReference>
<evidence type="ECO:0000256" key="9">
    <source>
        <dbReference type="ARBA" id="ARBA00022658"/>
    </source>
</evidence>
<dbReference type="Pfam" id="PF13499">
    <property type="entry name" value="EF-hand_7"/>
    <property type="match status" value="1"/>
</dbReference>
<dbReference type="InterPro" id="IPR018247">
    <property type="entry name" value="EF_Hand_1_Ca_BS"/>
</dbReference>
<evidence type="ECO:0000256" key="2">
    <source>
        <dbReference type="ARBA" id="ARBA00004496"/>
    </source>
</evidence>
<dbReference type="SMART" id="SM00054">
    <property type="entry name" value="EFh"/>
    <property type="match status" value="2"/>
</dbReference>
<dbReference type="GO" id="GO:0016020">
    <property type="term" value="C:membrane"/>
    <property type="evidence" value="ECO:0007669"/>
    <property type="project" value="UniProtKB-SubCell"/>
</dbReference>
<keyword evidence="15" id="KW-0472">Membrane</keyword>
<evidence type="ECO:0000259" key="19">
    <source>
        <dbReference type="PROSITE" id="PS50222"/>
    </source>
</evidence>
<evidence type="ECO:0000256" key="7">
    <source>
        <dbReference type="ARBA" id="ARBA00022525"/>
    </source>
</evidence>
<keyword evidence="16" id="KW-0175">Coiled coil</keyword>
<dbReference type="RefSeq" id="XP_028967939.1">
    <property type="nucleotide sequence ID" value="XM_029112106.1"/>
</dbReference>
<evidence type="ECO:0000256" key="16">
    <source>
        <dbReference type="SAM" id="Coils"/>
    </source>
</evidence>
<keyword evidence="6" id="KW-0963">Cytoplasm</keyword>
<accession>A0AAJ7SFZ4</accession>
<evidence type="ECO:0000256" key="18">
    <source>
        <dbReference type="SAM" id="SignalP"/>
    </source>
</evidence>
<dbReference type="GO" id="GO:0005085">
    <property type="term" value="F:guanyl-nucleotide exchange factor activity"/>
    <property type="evidence" value="ECO:0007669"/>
    <property type="project" value="UniProtKB-KW"/>
</dbReference>
<keyword evidence="9" id="KW-0344">Guanine-nucleotide releasing factor</keyword>